<reference evidence="3" key="5">
    <citation type="journal article" date="2021" name="G3 (Bethesda)">
        <title>Aegilops tauschii genome assembly Aet v5.0 features greater sequence contiguity and improved annotation.</title>
        <authorList>
            <person name="Wang L."/>
            <person name="Zhu T."/>
            <person name="Rodriguez J.C."/>
            <person name="Deal K.R."/>
            <person name="Dubcovsky J."/>
            <person name="McGuire P.E."/>
            <person name="Lux T."/>
            <person name="Spannagl M."/>
            <person name="Mayer K.F.X."/>
            <person name="Baldrich P."/>
            <person name="Meyers B.C."/>
            <person name="Huo N."/>
            <person name="Gu Y.Q."/>
            <person name="Zhou H."/>
            <person name="Devos K.M."/>
            <person name="Bennetzen J.L."/>
            <person name="Unver T."/>
            <person name="Budak H."/>
            <person name="Gulick P.J."/>
            <person name="Galiba G."/>
            <person name="Kalapos B."/>
            <person name="Nelson D.R."/>
            <person name="Li P."/>
            <person name="You F.M."/>
            <person name="Luo M.C."/>
            <person name="Dvorak J."/>
        </authorList>
    </citation>
    <scope>NUCLEOTIDE SEQUENCE [LARGE SCALE GENOMIC DNA]</scope>
    <source>
        <strain evidence="3">cv. AL8/78</strain>
    </source>
</reference>
<dbReference type="InterPro" id="IPR012337">
    <property type="entry name" value="RNaseH-like_sf"/>
</dbReference>
<name>A0A453QW25_AEGTS</name>
<dbReference type="AlphaFoldDB" id="A0A453QW25"/>
<sequence length="368" mass="42365">MIKTGNSIAEGKYMHMRCAAHIINLIVTDGLKELDESVKRVRAAVRYIRNGPSRITRFKELARLEKVDGEAFLSLDVCTRWNSTYLMLATAINFEKVFARYEEEDPLYTLDLTSEKAPGIPVDSDWENATKMAEFLGQFYHLTLSVSATLHVTVNQFVMDIAEINVVLEEWADSDDILRKTMAKKMQDKYDKYWGRWNEEVENERGKGKGKKKEEENVNMFVFAATVLDPRFKLSNFTKLAIEEMYGELNGGKAWEAVKTFMHALFEEYKAKYAPSDASKHVRAPQSELTQKREGRKLVSRINKKLRVGDGEASMSKSEYEKYLHEENEVNRDDFDILKWWKNNAARFPILARMARDVLAVPVSTVAS</sequence>
<evidence type="ECO:0000259" key="2">
    <source>
        <dbReference type="Pfam" id="PF14372"/>
    </source>
</evidence>
<dbReference type="GO" id="GO:0003677">
    <property type="term" value="F:DNA binding"/>
    <property type="evidence" value="ECO:0007669"/>
    <property type="project" value="InterPro"/>
</dbReference>
<feature type="domain" description="hAT-like transposase RNase-H fold" evidence="2">
    <location>
        <begin position="148"/>
        <end position="197"/>
    </location>
</feature>
<protein>
    <recommendedName>
        <fullName evidence="5">HAT C-terminal dimerisation domain-containing protein</fullName>
    </recommendedName>
</protein>
<dbReference type="Pfam" id="PF14372">
    <property type="entry name" value="hAT-like_RNase-H"/>
    <property type="match status" value="1"/>
</dbReference>
<evidence type="ECO:0000313" key="4">
    <source>
        <dbReference type="Proteomes" id="UP000015105"/>
    </source>
</evidence>
<evidence type="ECO:0000259" key="1">
    <source>
        <dbReference type="Pfam" id="PF05699"/>
    </source>
</evidence>
<dbReference type="Gramene" id="AET7Gv20339500.1">
    <property type="protein sequence ID" value="AET7Gv20339500.1"/>
    <property type="gene ID" value="AET7Gv20339500"/>
</dbReference>
<reference evidence="4" key="2">
    <citation type="journal article" date="2017" name="Nat. Plants">
        <title>The Aegilops tauschii genome reveals multiple impacts of transposons.</title>
        <authorList>
            <person name="Zhao G."/>
            <person name="Zou C."/>
            <person name="Li K."/>
            <person name="Wang K."/>
            <person name="Li T."/>
            <person name="Gao L."/>
            <person name="Zhang X."/>
            <person name="Wang H."/>
            <person name="Yang Z."/>
            <person name="Liu X."/>
            <person name="Jiang W."/>
            <person name="Mao L."/>
            <person name="Kong X."/>
            <person name="Jiao Y."/>
            <person name="Jia J."/>
        </authorList>
    </citation>
    <scope>NUCLEOTIDE SEQUENCE [LARGE SCALE GENOMIC DNA]</scope>
    <source>
        <strain evidence="4">cv. AL8/78</strain>
    </source>
</reference>
<dbReference type="EnsemblPlants" id="AET7Gv20339500.1">
    <property type="protein sequence ID" value="AET7Gv20339500.1"/>
    <property type="gene ID" value="AET7Gv20339500"/>
</dbReference>
<dbReference type="InterPro" id="IPR025525">
    <property type="entry name" value="hAT-like_transposase_RNase-H"/>
</dbReference>
<dbReference type="STRING" id="200361.A0A453QW25"/>
<dbReference type="Proteomes" id="UP000015105">
    <property type="component" value="Chromosome 7D"/>
</dbReference>
<accession>A0A453QW25</accession>
<dbReference type="Pfam" id="PF05699">
    <property type="entry name" value="Dimer_Tnp_hAT"/>
    <property type="match status" value="1"/>
</dbReference>
<proteinExistence type="predicted"/>
<dbReference type="PANTHER" id="PTHR23272:SF193">
    <property type="entry name" value="OS07G0624100 PROTEIN"/>
    <property type="match status" value="1"/>
</dbReference>
<keyword evidence="4" id="KW-1185">Reference proteome</keyword>
<organism evidence="3 4">
    <name type="scientific">Aegilops tauschii subsp. strangulata</name>
    <name type="common">Goatgrass</name>
    <dbReference type="NCBI Taxonomy" id="200361"/>
    <lineage>
        <taxon>Eukaryota</taxon>
        <taxon>Viridiplantae</taxon>
        <taxon>Streptophyta</taxon>
        <taxon>Embryophyta</taxon>
        <taxon>Tracheophyta</taxon>
        <taxon>Spermatophyta</taxon>
        <taxon>Magnoliopsida</taxon>
        <taxon>Liliopsida</taxon>
        <taxon>Poales</taxon>
        <taxon>Poaceae</taxon>
        <taxon>BOP clade</taxon>
        <taxon>Pooideae</taxon>
        <taxon>Triticodae</taxon>
        <taxon>Triticeae</taxon>
        <taxon>Triticinae</taxon>
        <taxon>Aegilops</taxon>
    </lineage>
</organism>
<evidence type="ECO:0000313" key="3">
    <source>
        <dbReference type="EnsemblPlants" id="AET7Gv20339500.1"/>
    </source>
</evidence>
<dbReference type="SUPFAM" id="SSF53098">
    <property type="entry name" value="Ribonuclease H-like"/>
    <property type="match status" value="1"/>
</dbReference>
<dbReference type="PANTHER" id="PTHR23272">
    <property type="entry name" value="BED FINGER-RELATED"/>
    <property type="match status" value="1"/>
</dbReference>
<feature type="domain" description="HAT C-terminal dimerisation" evidence="1">
    <location>
        <begin position="319"/>
        <end position="368"/>
    </location>
</feature>
<reference evidence="3" key="3">
    <citation type="journal article" date="2017" name="Nature">
        <title>Genome sequence of the progenitor of the wheat D genome Aegilops tauschii.</title>
        <authorList>
            <person name="Luo M.C."/>
            <person name="Gu Y.Q."/>
            <person name="Puiu D."/>
            <person name="Wang H."/>
            <person name="Twardziok S.O."/>
            <person name="Deal K.R."/>
            <person name="Huo N."/>
            <person name="Zhu T."/>
            <person name="Wang L."/>
            <person name="Wang Y."/>
            <person name="McGuire P.E."/>
            <person name="Liu S."/>
            <person name="Long H."/>
            <person name="Ramasamy R.K."/>
            <person name="Rodriguez J.C."/>
            <person name="Van S.L."/>
            <person name="Yuan L."/>
            <person name="Wang Z."/>
            <person name="Xia Z."/>
            <person name="Xiao L."/>
            <person name="Anderson O.D."/>
            <person name="Ouyang S."/>
            <person name="Liang Y."/>
            <person name="Zimin A.V."/>
            <person name="Pertea G."/>
            <person name="Qi P."/>
            <person name="Bennetzen J.L."/>
            <person name="Dai X."/>
            <person name="Dawson M.W."/>
            <person name="Muller H.G."/>
            <person name="Kugler K."/>
            <person name="Rivarola-Duarte L."/>
            <person name="Spannagl M."/>
            <person name="Mayer K.F.X."/>
            <person name="Lu F.H."/>
            <person name="Bevan M.W."/>
            <person name="Leroy P."/>
            <person name="Li P."/>
            <person name="You F.M."/>
            <person name="Sun Q."/>
            <person name="Liu Z."/>
            <person name="Lyons E."/>
            <person name="Wicker T."/>
            <person name="Salzberg S.L."/>
            <person name="Devos K.M."/>
            <person name="Dvorak J."/>
        </authorList>
    </citation>
    <scope>NUCLEOTIDE SEQUENCE [LARGE SCALE GENOMIC DNA]</scope>
    <source>
        <strain evidence="3">cv. AL8/78</strain>
    </source>
</reference>
<reference evidence="3" key="4">
    <citation type="submission" date="2019-03" db="UniProtKB">
        <authorList>
            <consortium name="EnsemblPlants"/>
        </authorList>
    </citation>
    <scope>IDENTIFICATION</scope>
</reference>
<dbReference type="GO" id="GO:0046983">
    <property type="term" value="F:protein dimerization activity"/>
    <property type="evidence" value="ECO:0007669"/>
    <property type="project" value="InterPro"/>
</dbReference>
<reference evidence="4" key="1">
    <citation type="journal article" date="2014" name="Science">
        <title>Ancient hybridizations among the ancestral genomes of bread wheat.</title>
        <authorList>
            <consortium name="International Wheat Genome Sequencing Consortium,"/>
            <person name="Marcussen T."/>
            <person name="Sandve S.R."/>
            <person name="Heier L."/>
            <person name="Spannagl M."/>
            <person name="Pfeifer M."/>
            <person name="Jakobsen K.S."/>
            <person name="Wulff B.B."/>
            <person name="Steuernagel B."/>
            <person name="Mayer K.F."/>
            <person name="Olsen O.A."/>
        </authorList>
    </citation>
    <scope>NUCLEOTIDE SEQUENCE [LARGE SCALE GENOMIC DNA]</scope>
    <source>
        <strain evidence="4">cv. AL8/78</strain>
    </source>
</reference>
<dbReference type="InterPro" id="IPR008906">
    <property type="entry name" value="HATC_C_dom"/>
</dbReference>
<evidence type="ECO:0008006" key="5">
    <source>
        <dbReference type="Google" id="ProtNLM"/>
    </source>
</evidence>